<dbReference type="EMBL" id="CM042890">
    <property type="protein sequence ID" value="KAI4310486.1"/>
    <property type="molecule type" value="Genomic_DNA"/>
</dbReference>
<name>A0ACB9LGP1_9MYRT</name>
<dbReference type="Proteomes" id="UP001057402">
    <property type="component" value="Chromosome 11"/>
</dbReference>
<reference evidence="2" key="1">
    <citation type="journal article" date="2023" name="Front. Plant Sci.">
        <title>Chromosomal-level genome assembly of Melastoma candidum provides insights into trichome evolution.</title>
        <authorList>
            <person name="Zhong Y."/>
            <person name="Wu W."/>
            <person name="Sun C."/>
            <person name="Zou P."/>
            <person name="Liu Y."/>
            <person name="Dai S."/>
            <person name="Zhou R."/>
        </authorList>
    </citation>
    <scope>NUCLEOTIDE SEQUENCE [LARGE SCALE GENOMIC DNA]</scope>
</reference>
<gene>
    <name evidence="1" type="ORF">MLD38_035462</name>
</gene>
<keyword evidence="2" id="KW-1185">Reference proteome</keyword>
<comment type="caution">
    <text evidence="1">The sequence shown here is derived from an EMBL/GenBank/DDBJ whole genome shotgun (WGS) entry which is preliminary data.</text>
</comment>
<protein>
    <submittedName>
        <fullName evidence="1">Uncharacterized protein</fullName>
    </submittedName>
</protein>
<organism evidence="1 2">
    <name type="scientific">Melastoma candidum</name>
    <dbReference type="NCBI Taxonomy" id="119954"/>
    <lineage>
        <taxon>Eukaryota</taxon>
        <taxon>Viridiplantae</taxon>
        <taxon>Streptophyta</taxon>
        <taxon>Embryophyta</taxon>
        <taxon>Tracheophyta</taxon>
        <taxon>Spermatophyta</taxon>
        <taxon>Magnoliopsida</taxon>
        <taxon>eudicotyledons</taxon>
        <taxon>Gunneridae</taxon>
        <taxon>Pentapetalae</taxon>
        <taxon>rosids</taxon>
        <taxon>malvids</taxon>
        <taxon>Myrtales</taxon>
        <taxon>Melastomataceae</taxon>
        <taxon>Melastomatoideae</taxon>
        <taxon>Melastomateae</taxon>
        <taxon>Melastoma</taxon>
    </lineage>
</organism>
<evidence type="ECO:0000313" key="2">
    <source>
        <dbReference type="Proteomes" id="UP001057402"/>
    </source>
</evidence>
<accession>A0ACB9LGP1</accession>
<proteinExistence type="predicted"/>
<sequence>MQERPTSVRTDAMILVFVLAVLSRLAGTSSDSQSSQVVLTKGFSASPSSRVDAFQPVLVDQSGNFSLGFLRVNRTGLAIAVLHVASSQPVWTAGSAAGSQSWSDHVEIRFDGNLTLSDSSSGHVYWSAGEAGDRVVLLNNSNLQVQRLSGRSDGSYDVAWQSFDYPTDTLMEGQNFTSGMSLETADGLYSMRLGSDFIGLYAGFSGSNSGGQMYWQHKALEAKADITANGGPIYARVEPDGYLAMYQNSTIPVDVEAFSTYHRNISAFRLLRLEPDGNLKAYYWGDSSWKVDYQAISEFCELPSPCGSYGLCKPGGGGCSCLQNRTDHKPGPCATLGSGNLCSGGSRFTVLRRNGVELPYKQLMDYQTVSSLQDCESACAANCTCHGTVYNNRSGFCYPIYYPVQTLLSVGDEAKVGYLKVSAPHGDGSYKVGVGVGALMSVLVGAVVVGVFGLVGYRVWSRRGVTGYLGGDNGASPGPYKDLASASFRSIELTGK</sequence>
<evidence type="ECO:0000313" key="1">
    <source>
        <dbReference type="EMBL" id="KAI4310486.1"/>
    </source>
</evidence>